<feature type="signal peptide" evidence="1">
    <location>
        <begin position="1"/>
        <end position="16"/>
    </location>
</feature>
<accession>A0A1Y1LW34</accession>
<evidence type="ECO:0008006" key="3">
    <source>
        <dbReference type="Google" id="ProtNLM"/>
    </source>
</evidence>
<protein>
    <recommendedName>
        <fullName evidence="3">DUF19 domain-containing protein</fullName>
    </recommendedName>
</protein>
<feature type="chain" id="PRO_5012282163" description="DUF19 domain-containing protein" evidence="1">
    <location>
        <begin position="17"/>
        <end position="235"/>
    </location>
</feature>
<name>A0A1Y1LW34_PHOPY</name>
<organism evidence="2">
    <name type="scientific">Photinus pyralis</name>
    <name type="common">Common eastern firefly</name>
    <name type="synonym">Lampyris pyralis</name>
    <dbReference type="NCBI Taxonomy" id="7054"/>
    <lineage>
        <taxon>Eukaryota</taxon>
        <taxon>Metazoa</taxon>
        <taxon>Ecdysozoa</taxon>
        <taxon>Arthropoda</taxon>
        <taxon>Hexapoda</taxon>
        <taxon>Insecta</taxon>
        <taxon>Pterygota</taxon>
        <taxon>Neoptera</taxon>
        <taxon>Endopterygota</taxon>
        <taxon>Coleoptera</taxon>
        <taxon>Polyphaga</taxon>
        <taxon>Elateriformia</taxon>
        <taxon>Elateroidea</taxon>
        <taxon>Lampyridae</taxon>
        <taxon>Lampyrinae</taxon>
        <taxon>Photinus</taxon>
    </lineage>
</organism>
<dbReference type="EMBL" id="GEZM01049774">
    <property type="protein sequence ID" value="JAV75856.1"/>
    <property type="molecule type" value="Transcribed_RNA"/>
</dbReference>
<sequence>MKLYVIVLLFAACISADDDGEENFYDRLQDLVKSKCAANAGEEEAEKAIDALDTFQRQWQVAPPTENLYGVAFYNYCVTNAKNFTTYLLTAVDAIMPCLSSEEEYLKPFIITTYGDYNQHLCKFMELLTVSESKKRYKNKCDEIMSDNHELDPLRECYKESTVFGENATATTISKQKLCEDLQDIRCCYDKIFKENCPEIPEYTDLKQVLLAQGLAQCADELASSEEESSERNSE</sequence>
<evidence type="ECO:0000256" key="1">
    <source>
        <dbReference type="SAM" id="SignalP"/>
    </source>
</evidence>
<reference evidence="2" key="1">
    <citation type="journal article" date="2016" name="Sci. Rep.">
        <title>Molecular characterization of firefly nuptial gifts: a multi-omics approach sheds light on postcopulatory sexual selection.</title>
        <authorList>
            <person name="Al-Wathiqui N."/>
            <person name="Fallon T.R."/>
            <person name="South A."/>
            <person name="Weng J.K."/>
            <person name="Lewis S.M."/>
        </authorList>
    </citation>
    <scope>NUCLEOTIDE SEQUENCE</scope>
</reference>
<keyword evidence="1" id="KW-0732">Signal</keyword>
<proteinExistence type="predicted"/>
<dbReference type="AlphaFoldDB" id="A0A1Y1LW34"/>
<evidence type="ECO:0000313" key="2">
    <source>
        <dbReference type="EMBL" id="JAV75856.1"/>
    </source>
</evidence>